<dbReference type="PANTHER" id="PTHR13723:SF281">
    <property type="entry name" value="PAPILIN"/>
    <property type="match status" value="1"/>
</dbReference>
<evidence type="ECO:0000256" key="1">
    <source>
        <dbReference type="ARBA" id="ARBA00004613"/>
    </source>
</evidence>
<accession>A0A653BSJ7</accession>
<dbReference type="PANTHER" id="PTHR13723">
    <property type="entry name" value="ADAMTS A DISINTEGRIN AND METALLOPROTEASE WITH THROMBOSPONDIN MOTIFS PROTEASE"/>
    <property type="match status" value="1"/>
</dbReference>
<gene>
    <name evidence="3" type="ORF">CALMAC_LOCUS3243</name>
</gene>
<dbReference type="AlphaFoldDB" id="A0A653BSJ7"/>
<comment type="subcellular location">
    <subcellularLocation>
        <location evidence="1">Secreted</location>
    </subcellularLocation>
</comment>
<dbReference type="InterPro" id="IPR050439">
    <property type="entry name" value="ADAMTS_ADAMTS-like"/>
</dbReference>
<organism evidence="3 4">
    <name type="scientific">Callosobruchus maculatus</name>
    <name type="common">Southern cowpea weevil</name>
    <name type="synonym">Pulse bruchid</name>
    <dbReference type="NCBI Taxonomy" id="64391"/>
    <lineage>
        <taxon>Eukaryota</taxon>
        <taxon>Metazoa</taxon>
        <taxon>Ecdysozoa</taxon>
        <taxon>Arthropoda</taxon>
        <taxon>Hexapoda</taxon>
        <taxon>Insecta</taxon>
        <taxon>Pterygota</taxon>
        <taxon>Neoptera</taxon>
        <taxon>Endopterygota</taxon>
        <taxon>Coleoptera</taxon>
        <taxon>Polyphaga</taxon>
        <taxon>Cucujiformia</taxon>
        <taxon>Chrysomeloidea</taxon>
        <taxon>Chrysomelidae</taxon>
        <taxon>Bruchinae</taxon>
        <taxon>Bruchini</taxon>
        <taxon>Callosobruchus</taxon>
    </lineage>
</organism>
<dbReference type="Pfam" id="PF00090">
    <property type="entry name" value="TSP_1"/>
    <property type="match status" value="1"/>
</dbReference>
<evidence type="ECO:0000313" key="4">
    <source>
        <dbReference type="Proteomes" id="UP000410492"/>
    </source>
</evidence>
<dbReference type="GO" id="GO:0006508">
    <property type="term" value="P:proteolysis"/>
    <property type="evidence" value="ECO:0007669"/>
    <property type="project" value="TreeGrafter"/>
</dbReference>
<dbReference type="InterPro" id="IPR000884">
    <property type="entry name" value="TSP1_rpt"/>
</dbReference>
<feature type="non-terminal residue" evidence="3">
    <location>
        <position position="93"/>
    </location>
</feature>
<dbReference type="GO" id="GO:0030198">
    <property type="term" value="P:extracellular matrix organization"/>
    <property type="evidence" value="ECO:0007669"/>
    <property type="project" value="TreeGrafter"/>
</dbReference>
<dbReference type="GO" id="GO:0031012">
    <property type="term" value="C:extracellular matrix"/>
    <property type="evidence" value="ECO:0007669"/>
    <property type="project" value="TreeGrafter"/>
</dbReference>
<dbReference type="SUPFAM" id="SSF82895">
    <property type="entry name" value="TSP-1 type 1 repeat"/>
    <property type="match status" value="1"/>
</dbReference>
<feature type="non-terminal residue" evidence="3">
    <location>
        <position position="1"/>
    </location>
</feature>
<evidence type="ECO:0000313" key="3">
    <source>
        <dbReference type="EMBL" id="VEN38306.1"/>
    </source>
</evidence>
<dbReference type="SMART" id="SM00209">
    <property type="entry name" value="TSP1"/>
    <property type="match status" value="1"/>
</dbReference>
<protein>
    <recommendedName>
        <fullName evidence="5">ADAMTS cysteine-rich domain-containing protein</fullName>
    </recommendedName>
</protein>
<evidence type="ECO:0000256" key="2">
    <source>
        <dbReference type="ARBA" id="ARBA00022525"/>
    </source>
</evidence>
<dbReference type="InterPro" id="IPR036383">
    <property type="entry name" value="TSP1_rpt_sf"/>
</dbReference>
<dbReference type="Proteomes" id="UP000410492">
    <property type="component" value="Unassembled WGS sequence"/>
</dbReference>
<keyword evidence="4" id="KW-1185">Reference proteome</keyword>
<reference evidence="3 4" key="1">
    <citation type="submission" date="2019-01" db="EMBL/GenBank/DDBJ databases">
        <authorList>
            <person name="Sayadi A."/>
        </authorList>
    </citation>
    <scope>NUCLEOTIDE SEQUENCE [LARGE SCALE GENOMIC DNA]</scope>
</reference>
<dbReference type="Gene3D" id="2.20.100.10">
    <property type="entry name" value="Thrombospondin type-1 (TSP1) repeat"/>
    <property type="match status" value="1"/>
</dbReference>
<dbReference type="EMBL" id="CAACVG010004297">
    <property type="protein sequence ID" value="VEN38306.1"/>
    <property type="molecule type" value="Genomic_DNA"/>
</dbReference>
<dbReference type="OrthoDB" id="5781878at2759"/>
<dbReference type="GO" id="GO:0005576">
    <property type="term" value="C:extracellular region"/>
    <property type="evidence" value="ECO:0007669"/>
    <property type="project" value="UniProtKB-SubCell"/>
</dbReference>
<evidence type="ECO:0008006" key="5">
    <source>
        <dbReference type="Google" id="ProtNLM"/>
    </source>
</evidence>
<dbReference type="PROSITE" id="PS50092">
    <property type="entry name" value="TSP1"/>
    <property type="match status" value="1"/>
</dbReference>
<proteinExistence type="predicted"/>
<dbReference type="GO" id="GO:0004222">
    <property type="term" value="F:metalloendopeptidase activity"/>
    <property type="evidence" value="ECO:0007669"/>
    <property type="project" value="TreeGrafter"/>
</dbReference>
<name>A0A653BSJ7_CALMS</name>
<sequence>FQVTCLDPSNCLYRNITIPELPVDGLEAEEESEQEQLSSQLEEVDMRSNGWSEWSEWSPCSRSCDGGASRQVRTCIGGKCRGEHVQYRICNMQ</sequence>
<keyword evidence="2" id="KW-0964">Secreted</keyword>